<accession>A0ACC5VPA5</accession>
<organism evidence="1 2">
    <name type="scientific">Vreelandella aquamarina</name>
    <dbReference type="NCBI Taxonomy" id="77097"/>
    <lineage>
        <taxon>Bacteria</taxon>
        <taxon>Pseudomonadati</taxon>
        <taxon>Pseudomonadota</taxon>
        <taxon>Gammaproteobacteria</taxon>
        <taxon>Oceanospirillales</taxon>
        <taxon>Halomonadaceae</taxon>
        <taxon>Vreelandella</taxon>
    </lineage>
</organism>
<keyword evidence="2" id="KW-1185">Reference proteome</keyword>
<sequence length="593" mass="62362">MTTPAACYHCSSPVPAGAAWQITLDGVSYPVCCPGCEAVAHAIVRGGLEHYYRQRTEPPAKPATQAVKRDLWAHFDLPERQQWVSLEPSTGKASATLAVEGITCNACAWLIEHRLNALEGVAASAVDLAHHRLRVSWYSETLKPSTLMAELAAIGYSALPSTPDPVQTRLQARMRLTARGLTVATASLAGNAMLTLFPSGGLEENTPGLVAGVSIALSSAAMFAAMPFFCRALGDLKRRQPGLMVPVSLVLVSAYLASVYAVLHGDGHYADAIALLVTLLLLGRYTALRSRLKMLRQWTLPAFATRLEGVTRQASVQEAHERLVRATALLAGDCISVAPGQRLPADGTILQGESSLDTSRLTGEPLPVACRAGDDALCGALNLENPLLLEVSRAGDQTHAGSISTAIRANWQARCPDAADAPYVHVWVPCLLAAAAVTTGLLWGTSQAVDTLVAMLLAGIPLGLSLATPLALGTTLQQLGRRGAWVTRPGALLVLARKAPVTSHPDVVLPGPRAGRLDEVQAMARLAKRCAQQNRRIALGVTLALVGLAASGQLSPLGAVSGSAISVLAVLGNTQRLLGRPCASKETHESHRA</sequence>
<dbReference type="EMBL" id="JABYQT010000001">
    <property type="protein sequence ID" value="MBZ5486038.1"/>
    <property type="molecule type" value="Genomic_DNA"/>
</dbReference>
<reference evidence="1" key="1">
    <citation type="submission" date="2020-06" db="EMBL/GenBank/DDBJ databases">
        <title>Whole Genome Sequence of Halomonas aquamarina MB598.</title>
        <authorList>
            <person name="Pervaiz M."/>
            <person name="Fariq A."/>
            <person name="Yasmin A."/>
            <person name="Welch M."/>
        </authorList>
    </citation>
    <scope>NUCLEOTIDE SEQUENCE</scope>
    <source>
        <strain evidence="1">MB598</strain>
    </source>
</reference>
<gene>
    <name evidence="1" type="ORF">HW452_00660</name>
</gene>
<name>A0ACC5VPA5_9GAMM</name>
<dbReference type="Proteomes" id="UP001319846">
    <property type="component" value="Unassembled WGS sequence"/>
</dbReference>
<proteinExistence type="predicted"/>
<comment type="caution">
    <text evidence="1">The sequence shown here is derived from an EMBL/GenBank/DDBJ whole genome shotgun (WGS) entry which is preliminary data.</text>
</comment>
<evidence type="ECO:0000313" key="2">
    <source>
        <dbReference type="Proteomes" id="UP001319846"/>
    </source>
</evidence>
<protein>
    <submittedName>
        <fullName evidence="1">Heavy metal translocating P-type ATPase metal-binding domain-containing protein</fullName>
    </submittedName>
</protein>
<evidence type="ECO:0000313" key="1">
    <source>
        <dbReference type="EMBL" id="MBZ5486038.1"/>
    </source>
</evidence>